<evidence type="ECO:0000313" key="4">
    <source>
        <dbReference type="Proteomes" id="UP001430356"/>
    </source>
</evidence>
<keyword evidence="2" id="KW-0472">Membrane</keyword>
<feature type="compositionally biased region" description="Low complexity" evidence="1">
    <location>
        <begin position="1037"/>
        <end position="1048"/>
    </location>
</feature>
<feature type="transmembrane region" description="Helical" evidence="2">
    <location>
        <begin position="341"/>
        <end position="361"/>
    </location>
</feature>
<organism evidence="3 4">
    <name type="scientific">Novymonas esmeraldas</name>
    <dbReference type="NCBI Taxonomy" id="1808958"/>
    <lineage>
        <taxon>Eukaryota</taxon>
        <taxon>Discoba</taxon>
        <taxon>Euglenozoa</taxon>
        <taxon>Kinetoplastea</taxon>
        <taxon>Metakinetoplastina</taxon>
        <taxon>Trypanosomatida</taxon>
        <taxon>Trypanosomatidae</taxon>
        <taxon>Novymonas</taxon>
    </lineage>
</organism>
<sequence length="1343" mass="140265">MYRSRGAALAEQRGVRRRVYVGSLSGRWRAVALLMRRLPLLTLAVLALLLLSGDGATPARAFNVCEDIDRCSECVFDQTDGLMPPPLQCGWCESTRSCKEVNATVLSYYRSSFVTSDVDGDGEEEVLHTPAEVAAFRAAFCEDLREREFNPVCPDMFCSASRTTNNIYFCRAPSIIALVFACVLFLLSILLYVWMLAIQQLPWRYEPFLSDLLAGRQRSPDVVIVGDDDDDDDNNVCDGGGDGDVGGGAQPPRVPRHHRLATPTLPPPRASAAAPDDQLLSRGPSFLAGGSPARAGGAGRDGGGGGAAAAAATGYCPVCKSRHPTRLGPGDVCFWCNVARFAFVPFTLVLVSSSAVLVLDIAVSLKPWFSDTYFAVVLIVAYVAYGGLVWYVVRHHRRAPLFYFETEAERKSNQPVWSATRRRRPTSLVPSAAASAMNVAAGGGGASAVDVDGDGDDDAAVAAQHPHDVKLQLLNDARRNMASTTYLRLALRLRGRSLLKQFPELTRYRAQLETMHVSPNTMWGAGGRVTATRTHAAPTSGGPGGVPITRVPLISPFSGTLGSGGGGGGGGGALVDAASPISRGYDTRSTATTTAATSVTMMGPDDATSAMPIASMSVSSLSPWTGGASLQQQQQQQQRARSRSPSLSPMVPRTFVSAAAAAAAAASAVTVPAAAADALTPTPNVAGAAEAVVPSAFAGELRGAAGMPLSPLVVGALPASVARQKRGETAQLLSSDFLSPQYRKALKATLFRDEFIAWCSKPPLRGVLMDNDWLLLDLVAGFLFGVWMLMLSSVNDNTYAIVRLSGSTAVAACGLVVVVCFALLLVVVVRSCGRLYVLTNERLITVYESVIEPVVTATELSTVRFAVLYGYRSLWSREPAVDFSWEVPASERRMPVIKSHKFPGMVHLNEFLYYFRLLAPQMPFHVQQISQSTRQDRVEWRLHVVLCITVFVALPIITVYPHAVPDFLAAFLYVVTLLVLWSTLLRGLRAQQMTCAPLNMAASWAPDPEWSDVEGDAAAAAAADADADAAAATTAAGAAEAQAQAPARHAADWSSPNAGAAPSTSEAADDSLGSGARSVVLTTAPGGTSLDPAAVAAVHVDHRSRGATPPPSPTLNMMLRTDGLASHTGSGASAATASATAPHTSTSAAPRHRRSGTSSSSGGVSQRAPPPSSAVRAMEESLAGFATVSLSGSVNPHMLNSSSGGGGSGGGGPRVRLASLDGRPVVPPSSSRDAMDASDAGFLVFPAAAGAGATRAHLPAHAHMSGAGGAAGVHGRAASISAGSTPSSSPTTATSTPRVDGPHGYLQLPAARHTTTAEARSGSESPRSARSYLSPTSAARTPT</sequence>
<feature type="transmembrane region" description="Helical" evidence="2">
    <location>
        <begin position="806"/>
        <end position="829"/>
    </location>
</feature>
<feature type="transmembrane region" description="Helical" evidence="2">
    <location>
        <begin position="175"/>
        <end position="197"/>
    </location>
</feature>
<gene>
    <name evidence="3" type="ORF">NESM_000707200</name>
</gene>
<feature type="compositionally biased region" description="Low complexity" evidence="1">
    <location>
        <begin position="628"/>
        <end position="649"/>
    </location>
</feature>
<feature type="region of interest" description="Disordered" evidence="1">
    <location>
        <begin position="1099"/>
        <end position="1175"/>
    </location>
</feature>
<keyword evidence="2" id="KW-1133">Transmembrane helix</keyword>
<accession>A0AAW0EWV6</accession>
<feature type="compositionally biased region" description="Polar residues" evidence="1">
    <location>
        <begin position="1054"/>
        <end position="1066"/>
    </location>
</feature>
<feature type="transmembrane region" description="Helical" evidence="2">
    <location>
        <begin position="940"/>
        <end position="961"/>
    </location>
</feature>
<reference evidence="3 4" key="1">
    <citation type="journal article" date="2021" name="MBio">
        <title>A New Model Trypanosomatid, Novymonas esmeraldas: Genomic Perception of Its 'Candidatus Pandoraea novymonadis' Endosymbiont.</title>
        <authorList>
            <person name="Zakharova A."/>
            <person name="Saura A."/>
            <person name="Butenko A."/>
            <person name="Podesvova L."/>
            <person name="Warmusova S."/>
            <person name="Kostygov A.Y."/>
            <person name="Nenarokova A."/>
            <person name="Lukes J."/>
            <person name="Opperdoes F.R."/>
            <person name="Yurchenko V."/>
        </authorList>
    </citation>
    <scope>NUCLEOTIDE SEQUENCE [LARGE SCALE GENOMIC DNA]</scope>
    <source>
        <strain evidence="3 4">E262AT.01</strain>
    </source>
</reference>
<feature type="region of interest" description="Disordered" evidence="1">
    <location>
        <begin position="223"/>
        <end position="275"/>
    </location>
</feature>
<feature type="region of interest" description="Disordered" evidence="1">
    <location>
        <begin position="1196"/>
        <end position="1234"/>
    </location>
</feature>
<feature type="compositionally biased region" description="Low complexity" evidence="1">
    <location>
        <begin position="1156"/>
        <end position="1165"/>
    </location>
</feature>
<feature type="region of interest" description="Disordered" evidence="1">
    <location>
        <begin position="1037"/>
        <end position="1072"/>
    </location>
</feature>
<dbReference type="EMBL" id="JAECZO010000111">
    <property type="protein sequence ID" value="KAK7197570.1"/>
    <property type="molecule type" value="Genomic_DNA"/>
</dbReference>
<evidence type="ECO:0000256" key="2">
    <source>
        <dbReference type="SAM" id="Phobius"/>
    </source>
</evidence>
<evidence type="ECO:0000256" key="1">
    <source>
        <dbReference type="SAM" id="MobiDB-lite"/>
    </source>
</evidence>
<feature type="transmembrane region" description="Helical" evidence="2">
    <location>
        <begin position="967"/>
        <end position="985"/>
    </location>
</feature>
<feature type="compositionally biased region" description="Polar residues" evidence="1">
    <location>
        <begin position="1313"/>
        <end position="1343"/>
    </location>
</feature>
<dbReference type="Proteomes" id="UP001430356">
    <property type="component" value="Unassembled WGS sequence"/>
</dbReference>
<proteinExistence type="predicted"/>
<feature type="transmembrane region" description="Helical" evidence="2">
    <location>
        <begin position="373"/>
        <end position="393"/>
    </location>
</feature>
<feature type="compositionally biased region" description="Low complexity" evidence="1">
    <location>
        <begin position="1125"/>
        <end position="1149"/>
    </location>
</feature>
<feature type="region of interest" description="Disordered" evidence="1">
    <location>
        <begin position="620"/>
        <end position="649"/>
    </location>
</feature>
<keyword evidence="4" id="KW-1185">Reference proteome</keyword>
<name>A0AAW0EWV6_9TRYP</name>
<keyword evidence="2" id="KW-0812">Transmembrane</keyword>
<feature type="transmembrane region" description="Helical" evidence="2">
    <location>
        <begin position="773"/>
        <end position="794"/>
    </location>
</feature>
<feature type="compositionally biased region" description="Gly residues" evidence="1">
    <location>
        <begin position="1203"/>
        <end position="1213"/>
    </location>
</feature>
<comment type="caution">
    <text evidence="3">The sequence shown here is derived from an EMBL/GenBank/DDBJ whole genome shotgun (WGS) entry which is preliminary data.</text>
</comment>
<feature type="region of interest" description="Disordered" evidence="1">
    <location>
        <begin position="1264"/>
        <end position="1343"/>
    </location>
</feature>
<evidence type="ECO:0000313" key="3">
    <source>
        <dbReference type="EMBL" id="KAK7197570.1"/>
    </source>
</evidence>
<feature type="compositionally biased region" description="Gly residues" evidence="1">
    <location>
        <begin position="238"/>
        <end position="249"/>
    </location>
</feature>
<protein>
    <submittedName>
        <fullName evidence="3">Uncharacterized protein</fullName>
    </submittedName>
</protein>
<feature type="compositionally biased region" description="Low complexity" evidence="1">
    <location>
        <begin position="1273"/>
        <end position="1297"/>
    </location>
</feature>
<feature type="compositionally biased region" description="Acidic residues" evidence="1">
    <location>
        <begin position="226"/>
        <end position="235"/>
    </location>
</feature>